<protein>
    <submittedName>
        <fullName evidence="4">Tetratricopeptide repeat protein</fullName>
    </submittedName>
</protein>
<feature type="repeat" description="TPR" evidence="3">
    <location>
        <begin position="332"/>
        <end position="365"/>
    </location>
</feature>
<dbReference type="InterPro" id="IPR050498">
    <property type="entry name" value="Ycf3"/>
</dbReference>
<evidence type="ECO:0000256" key="2">
    <source>
        <dbReference type="ARBA" id="ARBA00022803"/>
    </source>
</evidence>
<dbReference type="InterPro" id="IPR019734">
    <property type="entry name" value="TPR_rpt"/>
</dbReference>
<gene>
    <name evidence="4" type="ORF">IAC47_01775</name>
</gene>
<reference evidence="4" key="2">
    <citation type="submission" date="2021-04" db="EMBL/GenBank/DDBJ databases">
        <authorList>
            <person name="Gilroy R."/>
        </authorList>
    </citation>
    <scope>NUCLEOTIDE SEQUENCE</scope>
    <source>
        <strain evidence="4">Gambia16-930</strain>
    </source>
</reference>
<dbReference type="Pfam" id="PF13181">
    <property type="entry name" value="TPR_8"/>
    <property type="match status" value="3"/>
</dbReference>
<feature type="repeat" description="TPR" evidence="3">
    <location>
        <begin position="298"/>
        <end position="331"/>
    </location>
</feature>
<reference evidence="4" key="1">
    <citation type="journal article" date="2021" name="PeerJ">
        <title>Extensive microbial diversity within the chicken gut microbiome revealed by metagenomics and culture.</title>
        <authorList>
            <person name="Gilroy R."/>
            <person name="Ravi A."/>
            <person name="Getino M."/>
            <person name="Pursley I."/>
            <person name="Horton D.L."/>
            <person name="Alikhan N.F."/>
            <person name="Baker D."/>
            <person name="Gharbi K."/>
            <person name="Hall N."/>
            <person name="Watson M."/>
            <person name="Adriaenssens E.M."/>
            <person name="Foster-Nyarko E."/>
            <person name="Jarju S."/>
            <person name="Secka A."/>
            <person name="Antonio M."/>
            <person name="Oren A."/>
            <person name="Chaudhuri R.R."/>
            <person name="La Ragione R."/>
            <person name="Hildebrand F."/>
            <person name="Pallen M.J."/>
        </authorList>
    </citation>
    <scope>NUCLEOTIDE SEQUENCE</scope>
    <source>
        <strain evidence="4">Gambia16-930</strain>
    </source>
</reference>
<dbReference type="GO" id="GO:0009279">
    <property type="term" value="C:cell outer membrane"/>
    <property type="evidence" value="ECO:0007669"/>
    <property type="project" value="TreeGrafter"/>
</dbReference>
<dbReference type="SMART" id="SM00671">
    <property type="entry name" value="SEL1"/>
    <property type="match status" value="3"/>
</dbReference>
<dbReference type="SUPFAM" id="SSF81901">
    <property type="entry name" value="HCP-like"/>
    <property type="match status" value="1"/>
</dbReference>
<dbReference type="InterPro" id="IPR011990">
    <property type="entry name" value="TPR-like_helical_dom_sf"/>
</dbReference>
<comment type="caution">
    <text evidence="4">The sequence shown here is derived from an EMBL/GenBank/DDBJ whole genome shotgun (WGS) entry which is preliminary data.</text>
</comment>
<dbReference type="AlphaFoldDB" id="A0A9D1RGF0"/>
<dbReference type="InterPro" id="IPR006597">
    <property type="entry name" value="Sel1-like"/>
</dbReference>
<dbReference type="GO" id="GO:0046813">
    <property type="term" value="P:receptor-mediated virion attachment to host cell"/>
    <property type="evidence" value="ECO:0007669"/>
    <property type="project" value="TreeGrafter"/>
</dbReference>
<name>A0A9D1RGF0_9BACT</name>
<accession>A0A9D1RGF0</accession>
<evidence type="ECO:0000256" key="3">
    <source>
        <dbReference type="PROSITE-ProRule" id="PRU00339"/>
    </source>
</evidence>
<keyword evidence="2 3" id="KW-0802">TPR repeat</keyword>
<evidence type="ECO:0000256" key="1">
    <source>
        <dbReference type="ARBA" id="ARBA00022737"/>
    </source>
</evidence>
<proteinExistence type="predicted"/>
<dbReference type="PANTHER" id="PTHR44858:SF1">
    <property type="entry name" value="UDP-N-ACETYLGLUCOSAMINE--PEPTIDE N-ACETYLGLUCOSAMINYLTRANSFERASE SPINDLY-RELATED"/>
    <property type="match status" value="1"/>
</dbReference>
<dbReference type="Gene3D" id="1.25.40.10">
    <property type="entry name" value="Tetratricopeptide repeat domain"/>
    <property type="match status" value="2"/>
</dbReference>
<evidence type="ECO:0000313" key="4">
    <source>
        <dbReference type="EMBL" id="HIW86990.1"/>
    </source>
</evidence>
<feature type="non-terminal residue" evidence="4">
    <location>
        <position position="1"/>
    </location>
</feature>
<evidence type="ECO:0000313" key="5">
    <source>
        <dbReference type="Proteomes" id="UP000824267"/>
    </source>
</evidence>
<dbReference type="EMBL" id="DXGG01000062">
    <property type="protein sequence ID" value="HIW86990.1"/>
    <property type="molecule type" value="Genomic_DNA"/>
</dbReference>
<organism evidence="4 5">
    <name type="scientific">Candidatus Onthomorpha intestinigallinarum</name>
    <dbReference type="NCBI Taxonomy" id="2840880"/>
    <lineage>
        <taxon>Bacteria</taxon>
        <taxon>Pseudomonadati</taxon>
        <taxon>Bacteroidota</taxon>
        <taxon>Bacteroidia</taxon>
        <taxon>Bacteroidales</taxon>
        <taxon>Candidatus Onthomorpha</taxon>
    </lineage>
</organism>
<dbReference type="PROSITE" id="PS50005">
    <property type="entry name" value="TPR"/>
    <property type="match status" value="3"/>
</dbReference>
<dbReference type="Proteomes" id="UP000824267">
    <property type="component" value="Unassembled WGS sequence"/>
</dbReference>
<feature type="repeat" description="TPR" evidence="3">
    <location>
        <begin position="264"/>
        <end position="297"/>
    </location>
</feature>
<dbReference type="SUPFAM" id="SSF48452">
    <property type="entry name" value="TPR-like"/>
    <property type="match status" value="1"/>
</dbReference>
<dbReference type="SMART" id="SM00028">
    <property type="entry name" value="TPR"/>
    <property type="match status" value="6"/>
</dbReference>
<keyword evidence="1" id="KW-0677">Repeat</keyword>
<sequence length="416" mass="48038">NAGEYASAIELIENVERFSFDSVIDLLSLKAFCYYKLSKHDKALGELSYMEENDIEDVLGQTLYAFYLCRDKETDAFAENSLYAMEQNAAEYFSVLGRFDKKDLSTMSVAMKTYIETAFTEEEEDKADKAPYKTILAMMYFVQGNNRECYNNLSVAIEDYPLALSSFLMGKIKMEQKEYLSAISYFTQSISQGYKALTAYELRAVSKGFENDFYGSIEDLSHCIDKENNHRYYYLRAISYNYVMQYEKALDDLEHAISLCDTVAEYFNQTGIVYSNLKEYSAAVTNFQTALKINPGLKFAHNNLALVLEKIGMKQEALKNYKKEIEVNPQYEDPYFNLGRISLDERNYKQAVKYLKKAYELNTRLNQTQYLLGVAYLKREKTEEACYYFSLAAEDNYPQALEAQKTYCGKSEADSQ</sequence>
<dbReference type="PANTHER" id="PTHR44858">
    <property type="entry name" value="TETRATRICOPEPTIDE REPEAT PROTEIN 6"/>
    <property type="match status" value="1"/>
</dbReference>